<keyword evidence="3 9" id="KW-0004">4Fe-4S</keyword>
<dbReference type="GO" id="GO:0046872">
    <property type="term" value="F:metal ion binding"/>
    <property type="evidence" value="ECO:0007669"/>
    <property type="project" value="UniProtKB-KW"/>
</dbReference>
<feature type="binding site" evidence="9">
    <location>
        <position position="224"/>
    </location>
    <ligand>
        <name>[2Fe-2S] cluster</name>
        <dbReference type="ChEBI" id="CHEBI:190135"/>
    </ligand>
</feature>
<feature type="binding site" evidence="9">
    <location>
        <position position="227"/>
    </location>
    <ligand>
        <name>[2Fe-2S] cluster</name>
        <dbReference type="ChEBI" id="CHEBI:190135"/>
    </ligand>
</feature>
<comment type="domain">
    <text evidence="9">The twin Cx2C motifs are involved in the recognition by the mitochondrial MIA40-ERV1 disulfide relay system. The formation of 2 disulfide bonds in the Cx2C motifs through dithiol/disulfide exchange reactions effectively traps the protein in the mitochondrial intermembrane space.</text>
</comment>
<evidence type="ECO:0000256" key="8">
    <source>
        <dbReference type="ARBA" id="ARBA00023128"/>
    </source>
</evidence>
<feature type="domain" description="Anamorsin C-terminal" evidence="11">
    <location>
        <begin position="219"/>
        <end position="306"/>
    </location>
</feature>
<dbReference type="GO" id="GO:0009055">
    <property type="term" value="F:electron transfer activity"/>
    <property type="evidence" value="ECO:0007669"/>
    <property type="project" value="UniProtKB-UniRule"/>
</dbReference>
<dbReference type="EMBL" id="VLTO01000004">
    <property type="protein sequence ID" value="KAA0177423.1"/>
    <property type="molecule type" value="Genomic_DNA"/>
</dbReference>
<keyword evidence="6 9" id="KW-0408">Iron</keyword>
<dbReference type="OrthoDB" id="311633at2759"/>
<dbReference type="GO" id="GO:0051537">
    <property type="term" value="F:2 iron, 2 sulfur cluster binding"/>
    <property type="evidence" value="ECO:0007669"/>
    <property type="project" value="UniProtKB-UniRule"/>
</dbReference>
<keyword evidence="5 9" id="KW-0479">Metal-binding</keyword>
<evidence type="ECO:0000313" key="13">
    <source>
        <dbReference type="Proteomes" id="UP000322899"/>
    </source>
</evidence>
<evidence type="ECO:0000256" key="4">
    <source>
        <dbReference type="ARBA" id="ARBA00022490"/>
    </source>
</evidence>
<evidence type="ECO:0000256" key="3">
    <source>
        <dbReference type="ARBA" id="ARBA00022485"/>
    </source>
</evidence>
<evidence type="ECO:0000256" key="10">
    <source>
        <dbReference type="SAM" id="MobiDB-lite"/>
    </source>
</evidence>
<feature type="binding site" evidence="9">
    <location>
        <position position="229"/>
    </location>
    <ligand>
        <name>[2Fe-2S] cluster</name>
        <dbReference type="ChEBI" id="CHEBI:190135"/>
    </ligand>
</feature>
<proteinExistence type="inferred from homology"/>
<dbReference type="GO" id="GO:0016226">
    <property type="term" value="P:iron-sulfur cluster assembly"/>
    <property type="evidence" value="ECO:0007669"/>
    <property type="project" value="UniProtKB-UniRule"/>
</dbReference>
<evidence type="ECO:0000256" key="7">
    <source>
        <dbReference type="ARBA" id="ARBA00023014"/>
    </source>
</evidence>
<feature type="binding site" evidence="9">
    <location>
        <position position="281"/>
    </location>
    <ligand>
        <name>[4Fe-4S] cluster</name>
        <dbReference type="ChEBI" id="CHEBI:49883"/>
    </ligand>
</feature>
<comment type="domain">
    <text evidence="9">The N-terminal domain has structural similarity with S-adenosyl-L-methionine-dependent methyltransferases, but does not bind S-adenosyl-L-methionine. It is required for correct assembly of the 2 Fe-S clusters.</text>
</comment>
<comment type="subcellular location">
    <subcellularLocation>
        <location evidence="9">Cytoplasm</location>
    </subcellularLocation>
    <subcellularLocation>
        <location evidence="9">Mitochondrion intermembrane space</location>
    </subcellularLocation>
</comment>
<organism evidence="12 13">
    <name type="scientific">Cafeteria roenbergensis</name>
    <name type="common">Marine flagellate</name>
    <dbReference type="NCBI Taxonomy" id="33653"/>
    <lineage>
        <taxon>Eukaryota</taxon>
        <taxon>Sar</taxon>
        <taxon>Stramenopiles</taxon>
        <taxon>Bigyra</taxon>
        <taxon>Opalozoa</taxon>
        <taxon>Bicosoecida</taxon>
        <taxon>Cafeteriaceae</taxon>
        <taxon>Cafeteria</taxon>
    </lineage>
</organism>
<accession>A0A5A8EHK7</accession>
<sequence length="328" mass="32163">MAGLPALPSYFLPAPVGANVLLIGDAAIADSEVLPLLQSGAVLQYVRLPWGHSEVLRSRPAASVDEVRVLALGGEGSAALRMAADSVDAIAACLKPGATFTACVVGVASSADLEALRLKAVIGGLARPTAAQRVAAAGLGNSVSLQVSKPEAAAAPAPVKLLRRKRAPQAAPAPQPAADAWSAALSTGPSSAAAAPTIDESALLEGDEAGEAPSAGCSTKPRACKNCSCGRAELEAAQETKTDETAAPPASATAAGAAAAATGSPAPAAQATDAAAFTSACGNCSKGDAFRCAGCPHRGKPAFKSGMGSALLIDLGAGNALEEAVEVE</sequence>
<feature type="compositionally biased region" description="Low complexity" evidence="10">
    <location>
        <begin position="168"/>
        <end position="184"/>
    </location>
</feature>
<evidence type="ECO:0000256" key="2">
    <source>
        <dbReference type="ARBA" id="ARBA00008169"/>
    </source>
</evidence>
<dbReference type="HAMAP" id="MF_03115">
    <property type="entry name" value="Anamorsin"/>
    <property type="match status" value="1"/>
</dbReference>
<evidence type="ECO:0000256" key="1">
    <source>
        <dbReference type="ARBA" id="ARBA00001966"/>
    </source>
</evidence>
<feature type="short sequence motif" description="Cx2C motif 2" evidence="9">
    <location>
        <begin position="292"/>
        <end position="295"/>
    </location>
</feature>
<comment type="similarity">
    <text evidence="2 9">Belongs to the anamorsin family.</text>
</comment>
<protein>
    <recommendedName>
        <fullName evidence="9">Anamorsin homolog</fullName>
    </recommendedName>
    <alternativeName>
        <fullName evidence="9">Fe-S cluster assembly protein DRE2 homolog</fullName>
    </alternativeName>
</protein>
<dbReference type="InterPro" id="IPR007785">
    <property type="entry name" value="Anamorsin"/>
</dbReference>
<evidence type="ECO:0000259" key="11">
    <source>
        <dbReference type="Pfam" id="PF05093"/>
    </source>
</evidence>
<dbReference type="PANTHER" id="PTHR13273">
    <property type="entry name" value="ANAMORSIN"/>
    <property type="match status" value="1"/>
</dbReference>
<comment type="subunit">
    <text evidence="9">Monomer.</text>
</comment>
<evidence type="ECO:0000256" key="5">
    <source>
        <dbReference type="ARBA" id="ARBA00022723"/>
    </source>
</evidence>
<evidence type="ECO:0000256" key="6">
    <source>
        <dbReference type="ARBA" id="ARBA00023004"/>
    </source>
</evidence>
<feature type="binding site" evidence="9">
    <location>
        <position position="284"/>
    </location>
    <ligand>
        <name>[4Fe-4S] cluster</name>
        <dbReference type="ChEBI" id="CHEBI:49883"/>
    </ligand>
</feature>
<feature type="region of interest" description="Fe-S binding site B" evidence="9">
    <location>
        <begin position="281"/>
        <end position="295"/>
    </location>
</feature>
<feature type="binding site" evidence="9">
    <location>
        <position position="217"/>
    </location>
    <ligand>
        <name>[2Fe-2S] cluster</name>
        <dbReference type="ChEBI" id="CHEBI:190135"/>
    </ligand>
</feature>
<feature type="short sequence motif" description="Cx2C motif 1" evidence="9">
    <location>
        <begin position="281"/>
        <end position="284"/>
    </location>
</feature>
<keyword evidence="4 9" id="KW-0963">Cytoplasm</keyword>
<comment type="cofactor">
    <cofactor evidence="1 9">
        <name>[4Fe-4S] cluster</name>
        <dbReference type="ChEBI" id="CHEBI:49883"/>
    </cofactor>
</comment>
<keyword evidence="8 9" id="KW-0496">Mitochondrion</keyword>
<comment type="caution">
    <text evidence="12">The sequence shown here is derived from an EMBL/GenBank/DDBJ whole genome shotgun (WGS) entry which is preliminary data.</text>
</comment>
<dbReference type="Pfam" id="PF05093">
    <property type="entry name" value="CIAPIN1"/>
    <property type="match status" value="1"/>
</dbReference>
<reference evidence="12 13" key="1">
    <citation type="submission" date="2019-07" db="EMBL/GenBank/DDBJ databases">
        <title>Genomes of Cafeteria roenbergensis.</title>
        <authorList>
            <person name="Fischer M.G."/>
            <person name="Hackl T."/>
            <person name="Roman M."/>
        </authorList>
    </citation>
    <scope>NUCLEOTIDE SEQUENCE [LARGE SCALE GENOMIC DNA]</scope>
    <source>
        <strain evidence="12 13">E4-10P</strain>
    </source>
</reference>
<dbReference type="InterPro" id="IPR046408">
    <property type="entry name" value="CIAPIN1"/>
</dbReference>
<name>A0A5A8EHK7_CAFRO</name>
<dbReference type="PANTHER" id="PTHR13273:SF14">
    <property type="entry name" value="ANAMORSIN"/>
    <property type="match status" value="1"/>
</dbReference>
<comment type="function">
    <text evidence="9">Component of the cytosolic iron-sulfur (Fe-S) protein assembly (CIA) machinery. Required for the maturation of extramitochondrial Fe-S proteins. Part of an electron transfer chain functioning in an early step of cytosolic Fe-S biogenesis, facilitating the de novo assembly of a [4Fe-4S] cluster on the cytosolic Fe-S scaffold complex. Electrons are transferred from NADPH via a FAD- and FMN-containing diflavin oxidoreductase. Together with the diflavin oxidoreductase, also required for the assembly of the diferric tyrosyl radical cofactor of ribonucleotide reductase (RNR), probably by providing electrons for reduction during radical cofactor maturation in the catalytic small subunit.</text>
</comment>
<dbReference type="GO" id="GO:0051539">
    <property type="term" value="F:4 iron, 4 sulfur cluster binding"/>
    <property type="evidence" value="ECO:0007669"/>
    <property type="project" value="UniProtKB-KW"/>
</dbReference>
<dbReference type="AlphaFoldDB" id="A0A5A8EHK7"/>
<comment type="cofactor">
    <cofactor evidence="9">
        <name>[2Fe-2S] cluster</name>
        <dbReference type="ChEBI" id="CHEBI:190135"/>
    </cofactor>
</comment>
<comment type="domain">
    <text evidence="9">The C-terminal domain binds 2 Fe-S clusters but is otherwise mostly in an intrinsically disordered conformation.</text>
</comment>
<keyword evidence="9" id="KW-0001">2Fe-2S</keyword>
<evidence type="ECO:0000256" key="9">
    <source>
        <dbReference type="HAMAP-Rule" id="MF_03115"/>
    </source>
</evidence>
<evidence type="ECO:0000313" key="12">
    <source>
        <dbReference type="EMBL" id="KAA0177423.1"/>
    </source>
</evidence>
<dbReference type="Proteomes" id="UP000322899">
    <property type="component" value="Unassembled WGS sequence"/>
</dbReference>
<gene>
    <name evidence="12" type="ORF">FNF27_01201</name>
</gene>
<feature type="binding site" evidence="9">
    <location>
        <position position="295"/>
    </location>
    <ligand>
        <name>[4Fe-4S] cluster</name>
        <dbReference type="ChEBI" id="CHEBI:49883"/>
    </ligand>
</feature>
<dbReference type="GO" id="GO:0005758">
    <property type="term" value="C:mitochondrial intermembrane space"/>
    <property type="evidence" value="ECO:0007669"/>
    <property type="project" value="UniProtKB-SubCell"/>
</dbReference>
<keyword evidence="7 9" id="KW-0411">Iron-sulfur</keyword>
<comment type="caution">
    <text evidence="9">Lacks conserved residue(s) required for the propagation of feature annotation.</text>
</comment>
<feature type="binding site" evidence="9">
    <location>
        <position position="292"/>
    </location>
    <ligand>
        <name>[4Fe-4S] cluster</name>
        <dbReference type="ChEBI" id="CHEBI:49883"/>
    </ligand>
</feature>
<feature type="region of interest" description="Disordered" evidence="10">
    <location>
        <begin position="165"/>
        <end position="184"/>
    </location>
</feature>